<dbReference type="Proteomes" id="UP001144612">
    <property type="component" value="Unassembled WGS sequence"/>
</dbReference>
<keyword evidence="12" id="KW-1185">Reference proteome</keyword>
<dbReference type="PANTHER" id="PTHR30573:SF0">
    <property type="entry name" value="QUINOLINATE SYNTHASE, CHLOROPLASTIC"/>
    <property type="match status" value="1"/>
</dbReference>
<evidence type="ECO:0000313" key="12">
    <source>
        <dbReference type="Proteomes" id="UP001144612"/>
    </source>
</evidence>
<dbReference type="InterPro" id="IPR036094">
    <property type="entry name" value="NadA_sf"/>
</dbReference>
<reference evidence="11" key="1">
    <citation type="submission" date="2022-12" db="EMBL/GenBank/DDBJ databases">
        <title>Clostridium sp. nov., isolated from industrial wastewater.</title>
        <authorList>
            <person name="Jiayan W."/>
        </authorList>
    </citation>
    <scope>NUCLEOTIDE SEQUENCE</scope>
    <source>
        <strain evidence="11">ZC22-4</strain>
    </source>
</reference>
<proteinExistence type="predicted"/>
<evidence type="ECO:0000256" key="3">
    <source>
        <dbReference type="ARBA" id="ARBA00012669"/>
    </source>
</evidence>
<dbReference type="InterPro" id="IPR003473">
    <property type="entry name" value="NadA"/>
</dbReference>
<evidence type="ECO:0000256" key="2">
    <source>
        <dbReference type="ARBA" id="ARBA00005065"/>
    </source>
</evidence>
<keyword evidence="6 11" id="KW-0808">Transferase</keyword>
<keyword evidence="5" id="KW-0662">Pyridine nucleotide biosynthesis</keyword>
<evidence type="ECO:0000313" key="11">
    <source>
        <dbReference type="EMBL" id="MCY6957267.1"/>
    </source>
</evidence>
<dbReference type="Gene3D" id="3.40.50.10800">
    <property type="entry name" value="NadA-like"/>
    <property type="match status" value="3"/>
</dbReference>
<evidence type="ECO:0000256" key="10">
    <source>
        <dbReference type="NCBIfam" id="TIGR00550"/>
    </source>
</evidence>
<evidence type="ECO:0000256" key="4">
    <source>
        <dbReference type="ARBA" id="ARBA00022485"/>
    </source>
</evidence>
<comment type="cofactor">
    <cofactor evidence="1">
        <name>[4Fe-4S] cluster</name>
        <dbReference type="ChEBI" id="CHEBI:49883"/>
    </cofactor>
</comment>
<dbReference type="Pfam" id="PF02445">
    <property type="entry name" value="NadA"/>
    <property type="match status" value="1"/>
</dbReference>
<keyword evidence="7" id="KW-0479">Metal-binding</keyword>
<keyword evidence="8" id="KW-0408">Iron</keyword>
<dbReference type="EMBL" id="JAPQFJ010000001">
    <property type="protein sequence ID" value="MCY6957267.1"/>
    <property type="molecule type" value="Genomic_DNA"/>
</dbReference>
<evidence type="ECO:0000256" key="1">
    <source>
        <dbReference type="ARBA" id="ARBA00001966"/>
    </source>
</evidence>
<protein>
    <recommendedName>
        <fullName evidence="3 10">Quinolinate synthase</fullName>
        <ecNumber evidence="3 10">2.5.1.72</ecNumber>
    </recommendedName>
</protein>
<name>A0ABT4D4R5_9CLOT</name>
<evidence type="ECO:0000256" key="9">
    <source>
        <dbReference type="ARBA" id="ARBA00023014"/>
    </source>
</evidence>
<comment type="caution">
    <text evidence="11">The sequence shown here is derived from an EMBL/GenBank/DDBJ whole genome shotgun (WGS) entry which is preliminary data.</text>
</comment>
<keyword evidence="4" id="KW-0004">4Fe-4S</keyword>
<dbReference type="SUPFAM" id="SSF142754">
    <property type="entry name" value="NadA-like"/>
    <property type="match status" value="1"/>
</dbReference>
<dbReference type="NCBIfam" id="TIGR00550">
    <property type="entry name" value="nadA"/>
    <property type="match status" value="1"/>
</dbReference>
<evidence type="ECO:0000256" key="8">
    <source>
        <dbReference type="ARBA" id="ARBA00023004"/>
    </source>
</evidence>
<dbReference type="NCBIfam" id="NF006878">
    <property type="entry name" value="PRK09375.1-2"/>
    <property type="match status" value="1"/>
</dbReference>
<dbReference type="PANTHER" id="PTHR30573">
    <property type="entry name" value="QUINOLINATE SYNTHETASE A"/>
    <property type="match status" value="1"/>
</dbReference>
<keyword evidence="9" id="KW-0411">Iron-sulfur</keyword>
<evidence type="ECO:0000256" key="6">
    <source>
        <dbReference type="ARBA" id="ARBA00022679"/>
    </source>
</evidence>
<dbReference type="GO" id="GO:0016740">
    <property type="term" value="F:transferase activity"/>
    <property type="evidence" value="ECO:0007669"/>
    <property type="project" value="UniProtKB-KW"/>
</dbReference>
<accession>A0ABT4D4R5</accession>
<evidence type="ECO:0000256" key="7">
    <source>
        <dbReference type="ARBA" id="ARBA00022723"/>
    </source>
</evidence>
<dbReference type="EC" id="2.5.1.72" evidence="3 10"/>
<sequence>MNFKEKILRLKQKKDAIILAHYYQNGDIQDIADYVGDSYYLSEIGRNCTEKNIIFCGVRFMAESAKILSPNKKVFLPNLNASCYMVSMANAKDIEELKIKYPNAKVVCYINSATEVKAVSDVCCTSSSAINIVKKLDSSEIIFVPDKNLGSYIQEQIPDKKIILWDGCCVIHDMINAQDIIEAKNKYGQDIKVLSHPECKKEVRDLSDFIGSTGDILKFASHNNLKKYLIVTEDGILHKLKQKNPDKEFYTLNMICKNMKLTTLKDLYLCLENLENEITLDENIRKSAYRALENMHILGR</sequence>
<evidence type="ECO:0000256" key="5">
    <source>
        <dbReference type="ARBA" id="ARBA00022642"/>
    </source>
</evidence>
<organism evidence="11 12">
    <name type="scientific">Clostridium brassicae</name>
    <dbReference type="NCBI Taxonomy" id="2999072"/>
    <lineage>
        <taxon>Bacteria</taxon>
        <taxon>Bacillati</taxon>
        <taxon>Bacillota</taxon>
        <taxon>Clostridia</taxon>
        <taxon>Eubacteriales</taxon>
        <taxon>Clostridiaceae</taxon>
        <taxon>Clostridium</taxon>
    </lineage>
</organism>
<comment type="pathway">
    <text evidence="2">Cofactor biosynthesis; NAD(+) biosynthesis; quinolinate from iminoaspartate: step 1/1.</text>
</comment>
<dbReference type="RefSeq" id="WP_268059622.1">
    <property type="nucleotide sequence ID" value="NZ_JAPQFJ010000001.1"/>
</dbReference>
<gene>
    <name evidence="11" type="primary">nadA</name>
    <name evidence="11" type="ORF">OW729_01465</name>
</gene>